<name>A0A0C9MMW2_SPHPI</name>
<evidence type="ECO:0000256" key="2">
    <source>
        <dbReference type="SAM" id="Phobius"/>
    </source>
</evidence>
<feature type="transmembrane region" description="Helical" evidence="2">
    <location>
        <begin position="24"/>
        <end position="40"/>
    </location>
</feature>
<accession>A0A0C9MMW2</accession>
<feature type="compositionally biased region" description="Polar residues" evidence="1">
    <location>
        <begin position="1"/>
        <end position="10"/>
    </location>
</feature>
<reference evidence="3 4" key="1">
    <citation type="submission" date="2014-08" db="EMBL/GenBank/DDBJ databases">
        <title>Whole genome shotgun sequence of Sphingomonas paucimobilis NBRC 13935.</title>
        <authorList>
            <person name="Hosoyama A."/>
            <person name="Hashimoto M."/>
            <person name="Hosoyama Y."/>
            <person name="Noguchi M."/>
            <person name="Uohara A."/>
            <person name="Ohji S."/>
            <person name="Katano-Makiyama Y."/>
            <person name="Ichikawa N."/>
            <person name="Kimura A."/>
            <person name="Yamazoe A."/>
            <person name="Fujita N."/>
        </authorList>
    </citation>
    <scope>NUCLEOTIDE SEQUENCE [LARGE SCALE GENOMIC DNA]</scope>
    <source>
        <strain evidence="3 4">NBRC 13935</strain>
    </source>
</reference>
<sequence>MPLASLTTAAAHNGAPKPRSHPEWSDIGLFVFAIGAIWLLRHLMRRRNRKD</sequence>
<protein>
    <submittedName>
        <fullName evidence="3">DNA, contig: SP604</fullName>
    </submittedName>
</protein>
<dbReference type="RefSeq" id="WP_007406091.1">
    <property type="nucleotide sequence ID" value="NZ_BBJS01000004.1"/>
</dbReference>
<keyword evidence="4" id="KW-1185">Reference proteome</keyword>
<evidence type="ECO:0000313" key="4">
    <source>
        <dbReference type="Proteomes" id="UP000032025"/>
    </source>
</evidence>
<evidence type="ECO:0000256" key="1">
    <source>
        <dbReference type="SAM" id="MobiDB-lite"/>
    </source>
</evidence>
<evidence type="ECO:0000313" key="3">
    <source>
        <dbReference type="EMBL" id="GAN12126.1"/>
    </source>
</evidence>
<proteinExistence type="predicted"/>
<dbReference type="GeneID" id="78526701"/>
<feature type="region of interest" description="Disordered" evidence="1">
    <location>
        <begin position="1"/>
        <end position="23"/>
    </location>
</feature>
<keyword evidence="2" id="KW-0812">Transmembrane</keyword>
<gene>
    <name evidence="3" type="ORF">SP6_04_00500</name>
</gene>
<dbReference type="EMBL" id="BBJS01000004">
    <property type="protein sequence ID" value="GAN12126.1"/>
    <property type="molecule type" value="Genomic_DNA"/>
</dbReference>
<dbReference type="Proteomes" id="UP000032025">
    <property type="component" value="Unassembled WGS sequence"/>
</dbReference>
<dbReference type="AlphaFoldDB" id="A0A0C9MMW2"/>
<keyword evidence="2" id="KW-0472">Membrane</keyword>
<organism evidence="3 4">
    <name type="scientific">Sphingomonas paucimobilis NBRC 13935</name>
    <dbReference type="NCBI Taxonomy" id="1219050"/>
    <lineage>
        <taxon>Bacteria</taxon>
        <taxon>Pseudomonadati</taxon>
        <taxon>Pseudomonadota</taxon>
        <taxon>Alphaproteobacteria</taxon>
        <taxon>Sphingomonadales</taxon>
        <taxon>Sphingomonadaceae</taxon>
        <taxon>Sphingomonas</taxon>
    </lineage>
</organism>
<comment type="caution">
    <text evidence="3">The sequence shown here is derived from an EMBL/GenBank/DDBJ whole genome shotgun (WGS) entry which is preliminary data.</text>
</comment>
<keyword evidence="2" id="KW-1133">Transmembrane helix</keyword>